<sequence>MIGQDGEPWPQAEFWATGDQADRLEAIGAWLEGVPGGFCLPWPGEQGPATLRAFSSPQAWRAALSELDLDPACAAPKVVRDKYRRAQKLYLLAWIDGDVMLAGEMAAFTALELALNDQVGPKVAALAEKPRKKAKVSATGMIRTPLLADLLDYLVVHAGIVDEDFPTALSAGGTVVDRLRKVGPLASRPTLAETRNRLAHGDPFEGLPLGGLLHVVRDLIHYLYRTAPASP</sequence>
<dbReference type="KEGG" id="cak:Caul_5181"/>
<dbReference type="AlphaFoldDB" id="B0T9C6"/>
<dbReference type="HOGENOM" id="CLU_1407525_0_0_5"/>
<reference evidence="1" key="1">
    <citation type="submission" date="2008-01" db="EMBL/GenBank/DDBJ databases">
        <title>Complete sequence of plasmid1 pCAUL01 of Caulobacter sp. K31.</title>
        <authorList>
            <consortium name="US DOE Joint Genome Institute"/>
            <person name="Copeland A."/>
            <person name="Lucas S."/>
            <person name="Lapidus A."/>
            <person name="Barry K."/>
            <person name="Glavina del Rio T."/>
            <person name="Dalin E."/>
            <person name="Tice H."/>
            <person name="Pitluck S."/>
            <person name="Bruce D."/>
            <person name="Goodwin L."/>
            <person name="Thompson L.S."/>
            <person name="Brettin T."/>
            <person name="Detter J.C."/>
            <person name="Han C."/>
            <person name="Schmutz J."/>
            <person name="Larimer F."/>
            <person name="Land M."/>
            <person name="Hauser L."/>
            <person name="Kyrpides N."/>
            <person name="Kim E."/>
            <person name="Stephens C."/>
            <person name="Richardson P."/>
        </authorList>
    </citation>
    <scope>NUCLEOTIDE SEQUENCE [LARGE SCALE GENOMIC DNA]</scope>
    <source>
        <strain evidence="1">K31</strain>
        <plasmid evidence="1">pCAUL01</plasmid>
    </source>
</reference>
<dbReference type="OrthoDB" id="7567395at2"/>
<gene>
    <name evidence="1" type="ordered locus">Caul_5181</name>
</gene>
<name>B0T9C6_CAUSK</name>
<dbReference type="EMBL" id="CP000928">
    <property type="protein sequence ID" value="ABZ74301.1"/>
    <property type="molecule type" value="Genomic_DNA"/>
</dbReference>
<evidence type="ECO:0000313" key="1">
    <source>
        <dbReference type="EMBL" id="ABZ74301.1"/>
    </source>
</evidence>
<geneLocation type="plasmid" evidence="1">
    <name>pCAUL01</name>
</geneLocation>
<organism evidence="1">
    <name type="scientific">Caulobacter sp. (strain K31)</name>
    <dbReference type="NCBI Taxonomy" id="366602"/>
    <lineage>
        <taxon>Bacteria</taxon>
        <taxon>Pseudomonadati</taxon>
        <taxon>Pseudomonadota</taxon>
        <taxon>Alphaproteobacteria</taxon>
        <taxon>Caulobacterales</taxon>
        <taxon>Caulobacteraceae</taxon>
        <taxon>Caulobacter</taxon>
    </lineage>
</organism>
<keyword evidence="1" id="KW-0614">Plasmid</keyword>
<protein>
    <submittedName>
        <fullName evidence="1">Uncharacterized protein</fullName>
    </submittedName>
</protein>
<accession>B0T9C6</accession>
<proteinExistence type="predicted"/>